<feature type="transmembrane region" description="Helical" evidence="10">
    <location>
        <begin position="65"/>
        <end position="90"/>
    </location>
</feature>
<feature type="transmembrane region" description="Helical" evidence="10">
    <location>
        <begin position="137"/>
        <end position="156"/>
    </location>
</feature>
<name>A0A4Q0Y1C2_9BACT</name>
<dbReference type="PANTHER" id="PTHR30614">
    <property type="entry name" value="MEMBRANE COMPONENT OF AMINO ACID ABC TRANSPORTER"/>
    <property type="match status" value="1"/>
</dbReference>
<evidence type="ECO:0000256" key="2">
    <source>
        <dbReference type="ARBA" id="ARBA00004429"/>
    </source>
</evidence>
<dbReference type="Gene3D" id="1.10.3720.10">
    <property type="entry name" value="MetI-like"/>
    <property type="match status" value="1"/>
</dbReference>
<evidence type="ECO:0000256" key="5">
    <source>
        <dbReference type="ARBA" id="ARBA00022475"/>
    </source>
</evidence>
<reference evidence="12 13" key="1">
    <citation type="submission" date="2017-10" db="EMBL/GenBank/DDBJ databases">
        <title>Genomics of the genus Arcobacter.</title>
        <authorList>
            <person name="Perez-Cataluna A."/>
            <person name="Figueras M.J."/>
        </authorList>
    </citation>
    <scope>NUCLEOTIDE SEQUENCE [LARGE SCALE GENOMIC DNA]</scope>
    <source>
        <strain evidence="12 13">DSM 24636</strain>
    </source>
</reference>
<dbReference type="SUPFAM" id="SSF161098">
    <property type="entry name" value="MetI-like"/>
    <property type="match status" value="1"/>
</dbReference>
<evidence type="ECO:0000256" key="9">
    <source>
        <dbReference type="ARBA" id="ARBA00023136"/>
    </source>
</evidence>
<evidence type="ECO:0000256" key="8">
    <source>
        <dbReference type="ARBA" id="ARBA00022989"/>
    </source>
</evidence>
<evidence type="ECO:0000256" key="3">
    <source>
        <dbReference type="ARBA" id="ARBA00010072"/>
    </source>
</evidence>
<evidence type="ECO:0000313" key="12">
    <source>
        <dbReference type="EMBL" id="RXJ62011.1"/>
    </source>
</evidence>
<dbReference type="GO" id="GO:0022857">
    <property type="term" value="F:transmembrane transporter activity"/>
    <property type="evidence" value="ECO:0007669"/>
    <property type="project" value="InterPro"/>
</dbReference>
<comment type="subcellular location">
    <subcellularLocation>
        <location evidence="2">Cell inner membrane</location>
        <topology evidence="2">Multi-pass membrane protein</topology>
    </subcellularLocation>
    <subcellularLocation>
        <location evidence="10">Cell membrane</location>
        <topology evidence="10">Multi-pass membrane protein</topology>
    </subcellularLocation>
</comment>
<feature type="transmembrane region" description="Helical" evidence="10">
    <location>
        <begin position="21"/>
        <end position="45"/>
    </location>
</feature>
<protein>
    <submittedName>
        <fullName evidence="12">Amino acid ABC transporter permease</fullName>
    </submittedName>
</protein>
<dbReference type="InterPro" id="IPR010065">
    <property type="entry name" value="AA_ABC_transptr_permease_3TM"/>
</dbReference>
<keyword evidence="6 10" id="KW-0812">Transmembrane</keyword>
<dbReference type="PANTHER" id="PTHR30614:SF20">
    <property type="entry name" value="GLUTAMINE TRANSPORT SYSTEM PERMEASE PROTEIN GLNP"/>
    <property type="match status" value="1"/>
</dbReference>
<proteinExistence type="inferred from homology"/>
<evidence type="ECO:0000256" key="10">
    <source>
        <dbReference type="RuleBase" id="RU363032"/>
    </source>
</evidence>
<keyword evidence="5" id="KW-1003">Cell membrane</keyword>
<keyword evidence="13" id="KW-1185">Reference proteome</keyword>
<feature type="domain" description="ABC transmembrane type-1" evidence="11">
    <location>
        <begin position="68"/>
        <end position="256"/>
    </location>
</feature>
<comment type="caution">
    <text evidence="12">The sequence shown here is derived from an EMBL/GenBank/DDBJ whole genome shotgun (WGS) entry which is preliminary data.</text>
</comment>
<dbReference type="Proteomes" id="UP000290191">
    <property type="component" value="Unassembled WGS sequence"/>
</dbReference>
<keyword evidence="4 10" id="KW-0813">Transport</keyword>
<keyword evidence="8 10" id="KW-1133">Transmembrane helix</keyword>
<dbReference type="OrthoDB" id="5470298at2"/>
<dbReference type="Pfam" id="PF00528">
    <property type="entry name" value="BPD_transp_1"/>
    <property type="match status" value="1"/>
</dbReference>
<dbReference type="AlphaFoldDB" id="A0A4Q0Y1C2"/>
<dbReference type="EMBL" id="PDKO01000010">
    <property type="protein sequence ID" value="RXJ62011.1"/>
    <property type="molecule type" value="Genomic_DNA"/>
</dbReference>
<dbReference type="CDD" id="cd06261">
    <property type="entry name" value="TM_PBP2"/>
    <property type="match status" value="1"/>
</dbReference>
<dbReference type="GO" id="GO:0043190">
    <property type="term" value="C:ATP-binding cassette (ABC) transporter complex"/>
    <property type="evidence" value="ECO:0007669"/>
    <property type="project" value="InterPro"/>
</dbReference>
<dbReference type="PROSITE" id="PS50928">
    <property type="entry name" value="ABC_TM1"/>
    <property type="match status" value="1"/>
</dbReference>
<sequence>MIIKFKDLFIQEKGLKKDKPLNRFVYIFNSTLLILLVITTFYLMFKNISYTFNWQSVYEYRQKFIDGFLMTIIVSFFALILSFIIGLFFAYAQNSKLLILRFIARFYIEIIRGTPLLVQILIFFYVFANNLGLDNRYVVGVFILALFSGAYVCEIIRGAVESVDLEQYETALSLGMTNYQMYRYVIFPQAFRRMLPALTGQFASIIKDSSLLSIISISEFTMNAQEVNAYTYSTLESYIPLALGYLLLTYPISYYTKKLEANIKK</sequence>
<evidence type="ECO:0000259" key="11">
    <source>
        <dbReference type="PROSITE" id="PS50928"/>
    </source>
</evidence>
<dbReference type="NCBIfam" id="TIGR01726">
    <property type="entry name" value="HEQRo_perm_3TM"/>
    <property type="match status" value="1"/>
</dbReference>
<dbReference type="InterPro" id="IPR043429">
    <property type="entry name" value="ArtM/GltK/GlnP/TcyL/YhdX-like"/>
</dbReference>
<keyword evidence="7" id="KW-0029">Amino-acid transport</keyword>
<organism evidence="12 13">
    <name type="scientific">Halarcobacter anaerophilus</name>
    <dbReference type="NCBI Taxonomy" id="877500"/>
    <lineage>
        <taxon>Bacteria</taxon>
        <taxon>Pseudomonadati</taxon>
        <taxon>Campylobacterota</taxon>
        <taxon>Epsilonproteobacteria</taxon>
        <taxon>Campylobacterales</taxon>
        <taxon>Arcobacteraceae</taxon>
        <taxon>Halarcobacter</taxon>
    </lineage>
</organism>
<evidence type="ECO:0000256" key="7">
    <source>
        <dbReference type="ARBA" id="ARBA00022970"/>
    </source>
</evidence>
<evidence type="ECO:0000256" key="1">
    <source>
        <dbReference type="ARBA" id="ARBA00003159"/>
    </source>
</evidence>
<evidence type="ECO:0000256" key="4">
    <source>
        <dbReference type="ARBA" id="ARBA00022448"/>
    </source>
</evidence>
<dbReference type="InterPro" id="IPR035906">
    <property type="entry name" value="MetI-like_sf"/>
</dbReference>
<evidence type="ECO:0000256" key="6">
    <source>
        <dbReference type="ARBA" id="ARBA00022692"/>
    </source>
</evidence>
<accession>A0A4Q0Y1C2</accession>
<comment type="similarity">
    <text evidence="3">Belongs to the binding-protein-dependent transport system permease family. HisMQ subfamily.</text>
</comment>
<dbReference type="GO" id="GO:0006865">
    <property type="term" value="P:amino acid transport"/>
    <property type="evidence" value="ECO:0007669"/>
    <property type="project" value="UniProtKB-KW"/>
</dbReference>
<dbReference type="STRING" id="877500.GCA_000935065_00823"/>
<dbReference type="InterPro" id="IPR000515">
    <property type="entry name" value="MetI-like"/>
</dbReference>
<comment type="function">
    <text evidence="1">Part of the binding-protein-dependent transport system for glutamine; probably responsible for the translocation of the substrate across the membrane.</text>
</comment>
<evidence type="ECO:0000313" key="13">
    <source>
        <dbReference type="Proteomes" id="UP000290191"/>
    </source>
</evidence>
<dbReference type="RefSeq" id="WP_044415781.1">
    <property type="nucleotide sequence ID" value="NZ_CP041070.1"/>
</dbReference>
<keyword evidence="9 10" id="KW-0472">Membrane</keyword>
<gene>
    <name evidence="12" type="ORF">CRV06_11285</name>
</gene>
<feature type="transmembrane region" description="Helical" evidence="10">
    <location>
        <begin position="102"/>
        <end position="125"/>
    </location>
</feature>